<name>A0A6B1DMN7_9CHLR</name>
<protein>
    <submittedName>
        <fullName evidence="1">DUF4276 family protein</fullName>
    </submittedName>
</protein>
<accession>A0A6B1DMN7</accession>
<dbReference type="EMBL" id="VXPY01000002">
    <property type="protein sequence ID" value="MYD88730.1"/>
    <property type="molecule type" value="Genomic_DNA"/>
</dbReference>
<dbReference type="InterPro" id="IPR025455">
    <property type="entry name" value="DUF4276"/>
</dbReference>
<dbReference type="AlphaFoldDB" id="A0A6B1DMN7"/>
<proteinExistence type="predicted"/>
<evidence type="ECO:0000313" key="1">
    <source>
        <dbReference type="EMBL" id="MYD88730.1"/>
    </source>
</evidence>
<reference evidence="1" key="1">
    <citation type="submission" date="2019-09" db="EMBL/GenBank/DDBJ databases">
        <title>Characterisation of the sponge microbiome using genome-centric metagenomics.</title>
        <authorList>
            <person name="Engelberts J.P."/>
            <person name="Robbins S.J."/>
            <person name="De Goeij J.M."/>
            <person name="Aranda M."/>
            <person name="Bell S.C."/>
            <person name="Webster N.S."/>
        </authorList>
    </citation>
    <scope>NUCLEOTIDE SEQUENCE</scope>
    <source>
        <strain evidence="1">SB0662_bin_9</strain>
    </source>
</reference>
<organism evidence="1">
    <name type="scientific">Caldilineaceae bacterium SB0662_bin_9</name>
    <dbReference type="NCBI Taxonomy" id="2605258"/>
    <lineage>
        <taxon>Bacteria</taxon>
        <taxon>Bacillati</taxon>
        <taxon>Chloroflexota</taxon>
        <taxon>Caldilineae</taxon>
        <taxon>Caldilineales</taxon>
        <taxon>Caldilineaceae</taxon>
    </lineage>
</organism>
<comment type="caution">
    <text evidence="1">The sequence shown here is derived from an EMBL/GenBank/DDBJ whole genome shotgun (WGS) entry which is preliminary data.</text>
</comment>
<gene>
    <name evidence="1" type="ORF">F4Y08_00085</name>
</gene>
<dbReference type="Pfam" id="PF14103">
    <property type="entry name" value="DUF4276"/>
    <property type="match status" value="1"/>
</dbReference>
<sequence>MVGRRLLARRPLACKFAGRAALIRIGVVVEGSTEAEFVRDVISPQYIDIGSRCSLTTINLKGNVSVDRLTSYMVKIVSSFDAVTSLVDFYGFKGKREMAVAKLEQTVQDRVAARLGNRFDARTVFPYIQVHEFEALLFSDVKPFEHVFDNTCLVGRLQQIRNRFASPEDINDGVDTAPSKRLEAVIPMYRKVLYGAMLADAMGLACIRTQCPRFDGWMTRIDRLAGV</sequence>